<protein>
    <recommendedName>
        <fullName evidence="3">histidine kinase</fullName>
        <ecNumber evidence="3">2.7.13.3</ecNumber>
    </recommendedName>
</protein>
<evidence type="ECO:0000256" key="8">
    <source>
        <dbReference type="ARBA" id="ARBA00022989"/>
    </source>
</evidence>
<dbReference type="Proteomes" id="UP000593601">
    <property type="component" value="Chromosome"/>
</dbReference>
<dbReference type="GO" id="GO:0000155">
    <property type="term" value="F:phosphorelay sensor kinase activity"/>
    <property type="evidence" value="ECO:0007669"/>
    <property type="project" value="TreeGrafter"/>
</dbReference>
<organism evidence="13 14">
    <name type="scientific">Blautia liquoris</name>
    <dbReference type="NCBI Taxonomy" id="2779518"/>
    <lineage>
        <taxon>Bacteria</taxon>
        <taxon>Bacillati</taxon>
        <taxon>Bacillota</taxon>
        <taxon>Clostridia</taxon>
        <taxon>Lachnospirales</taxon>
        <taxon>Lachnospiraceae</taxon>
        <taxon>Blautia</taxon>
    </lineage>
</organism>
<evidence type="ECO:0000256" key="10">
    <source>
        <dbReference type="ARBA" id="ARBA00023136"/>
    </source>
</evidence>
<dbReference type="GO" id="GO:0004721">
    <property type="term" value="F:phosphoprotein phosphatase activity"/>
    <property type="evidence" value="ECO:0007669"/>
    <property type="project" value="TreeGrafter"/>
</dbReference>
<evidence type="ECO:0000256" key="9">
    <source>
        <dbReference type="ARBA" id="ARBA00023012"/>
    </source>
</evidence>
<name>A0A7M2RIG2_9FIRM</name>
<dbReference type="EC" id="2.7.13.3" evidence="3"/>
<gene>
    <name evidence="13" type="ORF">INP51_04020</name>
</gene>
<keyword evidence="4" id="KW-1003">Cell membrane</keyword>
<evidence type="ECO:0000256" key="4">
    <source>
        <dbReference type="ARBA" id="ARBA00022475"/>
    </source>
</evidence>
<evidence type="ECO:0000256" key="6">
    <source>
        <dbReference type="ARBA" id="ARBA00022692"/>
    </source>
</evidence>
<feature type="transmembrane region" description="Helical" evidence="11">
    <location>
        <begin position="36"/>
        <end position="55"/>
    </location>
</feature>
<dbReference type="PANTHER" id="PTHR45453:SF2">
    <property type="entry name" value="HISTIDINE KINASE"/>
    <property type="match status" value="1"/>
</dbReference>
<sequence>MKRLVKSCGYFAVLLLCFDSLLFFVIWLLQPSAVKSFGPLILLFTLIALAFSVIVDARHRRRISDAFENFLEMPDEVNKEKLVHATGRNWTNSIETLYEKMHFQTSQVNEKELELLSYKEFIESWVHEVKTPLSLSTLVLNNHKDEMSSYVYSRMNRVQRQLNNNIDLVLYYARLQVDHKEYKFTKFRLDLCIQEIVDDYTFLSGECHIAVHHKLPPLTLISDQKVLRFMISQLMNNALKYSDPERGEVTLSAWQNDDKIHLFVTDNGKGIPPEDAPFIFDKGFTGNHPDRQKATGMGLYLVEKYAEALCIEIRLDPISTTGKGFCIELIFTL</sequence>
<dbReference type="InterPro" id="IPR050351">
    <property type="entry name" value="BphY/WalK/GraS-like"/>
</dbReference>
<dbReference type="InterPro" id="IPR005467">
    <property type="entry name" value="His_kinase_dom"/>
</dbReference>
<evidence type="ECO:0000256" key="5">
    <source>
        <dbReference type="ARBA" id="ARBA00022679"/>
    </source>
</evidence>
<keyword evidence="9" id="KW-0902">Two-component regulatory system</keyword>
<evidence type="ECO:0000259" key="12">
    <source>
        <dbReference type="PROSITE" id="PS50109"/>
    </source>
</evidence>
<evidence type="ECO:0000313" key="14">
    <source>
        <dbReference type="Proteomes" id="UP000593601"/>
    </source>
</evidence>
<dbReference type="PROSITE" id="PS50109">
    <property type="entry name" value="HIS_KIN"/>
    <property type="match status" value="1"/>
</dbReference>
<dbReference type="GO" id="GO:0016036">
    <property type="term" value="P:cellular response to phosphate starvation"/>
    <property type="evidence" value="ECO:0007669"/>
    <property type="project" value="TreeGrafter"/>
</dbReference>
<proteinExistence type="predicted"/>
<keyword evidence="8 11" id="KW-1133">Transmembrane helix</keyword>
<evidence type="ECO:0000313" key="13">
    <source>
        <dbReference type="EMBL" id="QOV20123.1"/>
    </source>
</evidence>
<keyword evidence="10 11" id="KW-0472">Membrane</keyword>
<evidence type="ECO:0000256" key="7">
    <source>
        <dbReference type="ARBA" id="ARBA00022777"/>
    </source>
</evidence>
<keyword evidence="7 13" id="KW-0418">Kinase</keyword>
<dbReference type="InterPro" id="IPR036890">
    <property type="entry name" value="HATPase_C_sf"/>
</dbReference>
<dbReference type="InterPro" id="IPR003594">
    <property type="entry name" value="HATPase_dom"/>
</dbReference>
<comment type="catalytic activity">
    <reaction evidence="1">
        <text>ATP + protein L-histidine = ADP + protein N-phospho-L-histidine.</text>
        <dbReference type="EC" id="2.7.13.3"/>
    </reaction>
</comment>
<feature type="domain" description="Histidine kinase" evidence="12">
    <location>
        <begin position="124"/>
        <end position="333"/>
    </location>
</feature>
<dbReference type="EMBL" id="CP063304">
    <property type="protein sequence ID" value="QOV20123.1"/>
    <property type="molecule type" value="Genomic_DNA"/>
</dbReference>
<dbReference type="KEGG" id="bliq:INP51_04020"/>
<comment type="subcellular location">
    <subcellularLocation>
        <location evidence="2">Cell membrane</location>
        <topology evidence="2">Multi-pass membrane protein</topology>
    </subcellularLocation>
</comment>
<keyword evidence="6 11" id="KW-0812">Transmembrane</keyword>
<accession>A0A7M2RIG2</accession>
<feature type="transmembrane region" description="Helical" evidence="11">
    <location>
        <begin position="7"/>
        <end position="30"/>
    </location>
</feature>
<dbReference type="SUPFAM" id="SSF55874">
    <property type="entry name" value="ATPase domain of HSP90 chaperone/DNA topoisomerase II/histidine kinase"/>
    <property type="match status" value="1"/>
</dbReference>
<evidence type="ECO:0000256" key="11">
    <source>
        <dbReference type="SAM" id="Phobius"/>
    </source>
</evidence>
<evidence type="ECO:0000256" key="3">
    <source>
        <dbReference type="ARBA" id="ARBA00012438"/>
    </source>
</evidence>
<dbReference type="RefSeq" id="WP_193736443.1">
    <property type="nucleotide sequence ID" value="NZ_CP063304.1"/>
</dbReference>
<evidence type="ECO:0000256" key="2">
    <source>
        <dbReference type="ARBA" id="ARBA00004651"/>
    </source>
</evidence>
<evidence type="ECO:0000256" key="1">
    <source>
        <dbReference type="ARBA" id="ARBA00000085"/>
    </source>
</evidence>
<dbReference type="AlphaFoldDB" id="A0A7M2RIG2"/>
<dbReference type="Pfam" id="PF02518">
    <property type="entry name" value="HATPase_c"/>
    <property type="match status" value="1"/>
</dbReference>
<reference evidence="13 14" key="1">
    <citation type="submission" date="2020-10" db="EMBL/GenBank/DDBJ databases">
        <title>Blautia liquoris sp.nov., isolated from the mud in a fermentation cellar used for the production of Chinese strong-flavoured liquor.</title>
        <authorList>
            <person name="Lu L."/>
        </authorList>
    </citation>
    <scope>NUCLEOTIDE SEQUENCE [LARGE SCALE GENOMIC DNA]</scope>
    <source>
        <strain evidence="13 14">LZLJ-3</strain>
    </source>
</reference>
<dbReference type="Gene3D" id="3.30.565.10">
    <property type="entry name" value="Histidine kinase-like ATPase, C-terminal domain"/>
    <property type="match status" value="1"/>
</dbReference>
<keyword evidence="14" id="KW-1185">Reference proteome</keyword>
<dbReference type="PANTHER" id="PTHR45453">
    <property type="entry name" value="PHOSPHATE REGULON SENSOR PROTEIN PHOR"/>
    <property type="match status" value="1"/>
</dbReference>
<dbReference type="SMART" id="SM00387">
    <property type="entry name" value="HATPase_c"/>
    <property type="match status" value="1"/>
</dbReference>
<keyword evidence="5" id="KW-0808">Transferase</keyword>
<dbReference type="GO" id="GO:0005886">
    <property type="term" value="C:plasma membrane"/>
    <property type="evidence" value="ECO:0007669"/>
    <property type="project" value="UniProtKB-SubCell"/>
</dbReference>